<dbReference type="EMBL" id="HACG01005041">
    <property type="protein sequence ID" value="CEK51906.1"/>
    <property type="molecule type" value="Transcribed_RNA"/>
</dbReference>
<feature type="domain" description="LolA-like" evidence="1">
    <location>
        <begin position="2"/>
        <end position="106"/>
    </location>
</feature>
<reference evidence="2" key="1">
    <citation type="submission" date="2014-12" db="EMBL/GenBank/DDBJ databases">
        <title>Insight into the proteome of Arion vulgaris.</title>
        <authorList>
            <person name="Aradska J."/>
            <person name="Bulat T."/>
            <person name="Smidak R."/>
            <person name="Sarate P."/>
            <person name="Gangsoo J."/>
            <person name="Sialana F."/>
            <person name="Bilban M."/>
            <person name="Lubec G."/>
        </authorList>
    </citation>
    <scope>NUCLEOTIDE SEQUENCE</scope>
    <source>
        <tissue evidence="2">Skin</tissue>
    </source>
</reference>
<feature type="non-terminal residue" evidence="2">
    <location>
        <position position="1"/>
    </location>
</feature>
<proteinExistence type="predicted"/>
<organism evidence="2">
    <name type="scientific">Arion vulgaris</name>
    <dbReference type="NCBI Taxonomy" id="1028688"/>
    <lineage>
        <taxon>Eukaryota</taxon>
        <taxon>Metazoa</taxon>
        <taxon>Spiralia</taxon>
        <taxon>Lophotrochozoa</taxon>
        <taxon>Mollusca</taxon>
        <taxon>Gastropoda</taxon>
        <taxon>Heterobranchia</taxon>
        <taxon>Euthyneura</taxon>
        <taxon>Panpulmonata</taxon>
        <taxon>Eupulmonata</taxon>
        <taxon>Stylommatophora</taxon>
        <taxon>Helicina</taxon>
        <taxon>Arionoidea</taxon>
        <taxon>Arionidae</taxon>
        <taxon>Arion</taxon>
    </lineage>
</organism>
<accession>A0A0B6Y7W0</accession>
<sequence>LCGAKPSTQIPLPTAPTYFKFKGEQITITTTQPPNQIPADIMYTLEEYISVANMFIQDLVSSQSPTGGNDKVYVRNVNDYSTGLSFQMDLSSGSCSVDVISPNGIDSIP</sequence>
<evidence type="ECO:0000313" key="2">
    <source>
        <dbReference type="EMBL" id="CEK51906.1"/>
    </source>
</evidence>
<dbReference type="AlphaFoldDB" id="A0A0B6Y7W0"/>
<protein>
    <recommendedName>
        <fullName evidence="1">LolA-like domain-containing protein</fullName>
    </recommendedName>
</protein>
<dbReference type="Pfam" id="PF25898">
    <property type="entry name" value="LolA_2nd_metazoa"/>
    <property type="match status" value="1"/>
</dbReference>
<name>A0A0B6Y7W0_9EUPU</name>
<feature type="non-terminal residue" evidence="2">
    <location>
        <position position="109"/>
    </location>
</feature>
<evidence type="ECO:0000259" key="1">
    <source>
        <dbReference type="Pfam" id="PF25898"/>
    </source>
</evidence>
<gene>
    <name evidence="2" type="primary">ORF14803</name>
</gene>
<dbReference type="InterPro" id="IPR058831">
    <property type="entry name" value="LolA-like_dom_2nd"/>
</dbReference>